<feature type="domain" description="HTH arsR-type" evidence="4">
    <location>
        <begin position="1"/>
        <end position="99"/>
    </location>
</feature>
<dbReference type="HOGENOM" id="CLU_097806_3_2_0"/>
<protein>
    <submittedName>
        <fullName evidence="5">Transcriptional regulator, ArsR family</fullName>
    </submittedName>
</protein>
<dbReference type="InterPro" id="IPR001845">
    <property type="entry name" value="HTH_ArsR_DNA-bd_dom"/>
</dbReference>
<evidence type="ECO:0000256" key="3">
    <source>
        <dbReference type="ARBA" id="ARBA00023163"/>
    </source>
</evidence>
<dbReference type="OrthoDB" id="9800049at2"/>
<dbReference type="InterPro" id="IPR036390">
    <property type="entry name" value="WH_DNA-bd_sf"/>
</dbReference>
<dbReference type="PROSITE" id="PS50987">
    <property type="entry name" value="HTH_ARSR_2"/>
    <property type="match status" value="1"/>
</dbReference>
<dbReference type="GO" id="GO:0003677">
    <property type="term" value="F:DNA binding"/>
    <property type="evidence" value="ECO:0007669"/>
    <property type="project" value="UniProtKB-KW"/>
</dbReference>
<dbReference type="NCBIfam" id="NF033788">
    <property type="entry name" value="HTH_metalloreg"/>
    <property type="match status" value="1"/>
</dbReference>
<reference evidence="6" key="1">
    <citation type="submission" date="2010-05" db="EMBL/GenBank/DDBJ databases">
        <title>The complete genome of Truepera radiovictris DSM 17093.</title>
        <authorList>
            <consortium name="US DOE Joint Genome Institute (JGI-PGF)"/>
            <person name="Lucas S."/>
            <person name="Copeland A."/>
            <person name="Lapidus A."/>
            <person name="Glavina del Rio T."/>
            <person name="Dalin E."/>
            <person name="Tice H."/>
            <person name="Bruce D."/>
            <person name="Goodwin L."/>
            <person name="Pitluck S."/>
            <person name="Kyrpides N."/>
            <person name="Mavromatis K."/>
            <person name="Ovchinnikova G."/>
            <person name="Munk A.C."/>
            <person name="Detter J.C."/>
            <person name="Han C."/>
            <person name="Tapia R."/>
            <person name="Land M."/>
            <person name="Hauser L."/>
            <person name="Markowitz V."/>
            <person name="Cheng J.-F."/>
            <person name="Hugenholtz P."/>
            <person name="Woyke T."/>
            <person name="Wu D."/>
            <person name="Tindall B."/>
            <person name="Pomrenke H.G."/>
            <person name="Brambilla E."/>
            <person name="Klenk H.-P."/>
            <person name="Eisen J.A."/>
        </authorList>
    </citation>
    <scope>NUCLEOTIDE SEQUENCE [LARGE SCALE GENOMIC DNA]</scope>
    <source>
        <strain evidence="6">DSM 17093 / CIP 108686 / LMG 22925 / RQ-24</strain>
    </source>
</reference>
<gene>
    <name evidence="5" type="ordered locus">Trad_0042</name>
</gene>
<dbReference type="AlphaFoldDB" id="D7CX61"/>
<dbReference type="CDD" id="cd00090">
    <property type="entry name" value="HTH_ARSR"/>
    <property type="match status" value="1"/>
</dbReference>
<dbReference type="KEGG" id="tra:Trad_0042"/>
<keyword evidence="1" id="KW-0805">Transcription regulation</keyword>
<dbReference type="GO" id="GO:0003700">
    <property type="term" value="F:DNA-binding transcription factor activity"/>
    <property type="evidence" value="ECO:0007669"/>
    <property type="project" value="InterPro"/>
</dbReference>
<dbReference type="PANTHER" id="PTHR33154">
    <property type="entry name" value="TRANSCRIPTIONAL REGULATOR, ARSR FAMILY"/>
    <property type="match status" value="1"/>
</dbReference>
<evidence type="ECO:0000313" key="5">
    <source>
        <dbReference type="EMBL" id="ADI13185.1"/>
    </source>
</evidence>
<dbReference type="InterPro" id="IPR051081">
    <property type="entry name" value="HTH_MetalResp_TranReg"/>
</dbReference>
<dbReference type="STRING" id="649638.Trad_0042"/>
<evidence type="ECO:0000256" key="1">
    <source>
        <dbReference type="ARBA" id="ARBA00023015"/>
    </source>
</evidence>
<dbReference type="EMBL" id="CP002049">
    <property type="protein sequence ID" value="ADI13185.1"/>
    <property type="molecule type" value="Genomic_DNA"/>
</dbReference>
<keyword evidence="2" id="KW-0238">DNA-binding</keyword>
<dbReference type="SMART" id="SM00418">
    <property type="entry name" value="HTH_ARSR"/>
    <property type="match status" value="1"/>
</dbReference>
<dbReference type="eggNOG" id="COG0640">
    <property type="taxonomic scope" value="Bacteria"/>
</dbReference>
<dbReference type="SUPFAM" id="SSF46785">
    <property type="entry name" value="Winged helix' DNA-binding domain"/>
    <property type="match status" value="1"/>
</dbReference>
<dbReference type="InterPro" id="IPR036388">
    <property type="entry name" value="WH-like_DNA-bd_sf"/>
</dbReference>
<organism evidence="5 6">
    <name type="scientific">Truepera radiovictrix (strain DSM 17093 / CIP 108686 / LMG 22925 / RQ-24)</name>
    <dbReference type="NCBI Taxonomy" id="649638"/>
    <lineage>
        <taxon>Bacteria</taxon>
        <taxon>Thermotogati</taxon>
        <taxon>Deinococcota</taxon>
        <taxon>Deinococci</taxon>
        <taxon>Trueperales</taxon>
        <taxon>Trueperaceae</taxon>
        <taxon>Truepera</taxon>
    </lineage>
</organism>
<keyword evidence="3" id="KW-0804">Transcription</keyword>
<evidence type="ECO:0000256" key="2">
    <source>
        <dbReference type="ARBA" id="ARBA00023125"/>
    </source>
</evidence>
<dbReference type="Proteomes" id="UP000000379">
    <property type="component" value="Chromosome"/>
</dbReference>
<dbReference type="InterPro" id="IPR011991">
    <property type="entry name" value="ArsR-like_HTH"/>
</dbReference>
<name>D7CX61_TRURR</name>
<dbReference type="Gene3D" id="1.10.10.10">
    <property type="entry name" value="Winged helix-like DNA-binding domain superfamily/Winged helix DNA-binding domain"/>
    <property type="match status" value="1"/>
</dbReference>
<evidence type="ECO:0000313" key="6">
    <source>
        <dbReference type="Proteomes" id="UP000000379"/>
    </source>
</evidence>
<accession>D7CX61</accession>
<dbReference type="Pfam" id="PF01022">
    <property type="entry name" value="HTH_5"/>
    <property type="match status" value="1"/>
</dbReference>
<dbReference type="RefSeq" id="WP_013176565.1">
    <property type="nucleotide sequence ID" value="NC_014221.1"/>
</dbReference>
<reference evidence="5 6" key="2">
    <citation type="journal article" date="2011" name="Stand. Genomic Sci.">
        <title>Complete genome sequence of Truepera radiovictrix type strain (RQ-24).</title>
        <authorList>
            <person name="Ivanova N."/>
            <person name="Rohde C."/>
            <person name="Munk C."/>
            <person name="Nolan M."/>
            <person name="Lucas S."/>
            <person name="Del Rio T.G."/>
            <person name="Tice H."/>
            <person name="Deshpande S."/>
            <person name="Cheng J.F."/>
            <person name="Tapia R."/>
            <person name="Han C."/>
            <person name="Goodwin L."/>
            <person name="Pitluck S."/>
            <person name="Liolios K."/>
            <person name="Mavromatis K."/>
            <person name="Mikhailova N."/>
            <person name="Pati A."/>
            <person name="Chen A."/>
            <person name="Palaniappan K."/>
            <person name="Land M."/>
            <person name="Hauser L."/>
            <person name="Chang Y.J."/>
            <person name="Jeffries C.D."/>
            <person name="Brambilla E."/>
            <person name="Rohde M."/>
            <person name="Goker M."/>
            <person name="Tindall B.J."/>
            <person name="Woyke T."/>
            <person name="Bristow J."/>
            <person name="Eisen J.A."/>
            <person name="Markowitz V."/>
            <person name="Hugenholtz P."/>
            <person name="Kyrpides N.C."/>
            <person name="Klenk H.P."/>
            <person name="Lapidus A."/>
        </authorList>
    </citation>
    <scope>NUCLEOTIDE SEQUENCE [LARGE SCALE GENOMIC DNA]</scope>
    <source>
        <strain evidence="6">DSM 17093 / CIP 108686 / LMG 22925 / RQ-24</strain>
    </source>
</reference>
<sequence length="114" mass="12207">METLSSRLKALADPVRLAMLDFLLNPVQACLTQADGVCACDFEAGLGMTQSAVSHHMKILVQAGFVHAEKHGRWVRYSVNPTVFASVCEALRPYVEASPVPEAAPRLAVAGGRS</sequence>
<keyword evidence="6" id="KW-1185">Reference proteome</keyword>
<proteinExistence type="predicted"/>
<dbReference type="PANTHER" id="PTHR33154:SF18">
    <property type="entry name" value="ARSENICAL RESISTANCE OPERON REPRESSOR"/>
    <property type="match status" value="1"/>
</dbReference>
<evidence type="ECO:0000259" key="4">
    <source>
        <dbReference type="PROSITE" id="PS50987"/>
    </source>
</evidence>